<reference evidence="2 3" key="1">
    <citation type="journal article" date="2019" name="Int. J. Syst. Evol. Microbiol.">
        <title>The Global Catalogue of Microorganisms (GCM) 10K type strain sequencing project: providing services to taxonomists for standard genome sequencing and annotation.</title>
        <authorList>
            <consortium name="The Broad Institute Genomics Platform"/>
            <consortium name="The Broad Institute Genome Sequencing Center for Infectious Disease"/>
            <person name="Wu L."/>
            <person name="Ma J."/>
        </authorList>
    </citation>
    <scope>NUCLEOTIDE SEQUENCE [LARGE SCALE GENOMIC DNA]</scope>
    <source>
        <strain evidence="2 3">JCM 1407</strain>
    </source>
</reference>
<feature type="transmembrane region" description="Helical" evidence="1">
    <location>
        <begin position="26"/>
        <end position="51"/>
    </location>
</feature>
<name>A0ABN1J7U3_9CLOT</name>
<evidence type="ECO:0000313" key="2">
    <source>
        <dbReference type="EMBL" id="GAA0731524.1"/>
    </source>
</evidence>
<accession>A0ABN1J7U3</accession>
<protein>
    <submittedName>
        <fullName evidence="2">Uncharacterized protein</fullName>
    </submittedName>
</protein>
<keyword evidence="1" id="KW-0472">Membrane</keyword>
<sequence>MLSLVILAFLLKKVFLAKTITTILSTLVGVFSNSCGFTIFSVLFTLSIFYVKKWIFADNKHINKNNKVIFLDAYHK</sequence>
<keyword evidence="1" id="KW-0812">Transmembrane</keyword>
<keyword evidence="1" id="KW-1133">Transmembrane helix</keyword>
<dbReference type="EMBL" id="BAAACG010000001">
    <property type="protein sequence ID" value="GAA0731524.1"/>
    <property type="molecule type" value="Genomic_DNA"/>
</dbReference>
<gene>
    <name evidence="2" type="ORF">GCM10008906_00100</name>
</gene>
<proteinExistence type="predicted"/>
<organism evidence="2 3">
    <name type="scientific">Clostridium oceanicum</name>
    <dbReference type="NCBI Taxonomy" id="1543"/>
    <lineage>
        <taxon>Bacteria</taxon>
        <taxon>Bacillati</taxon>
        <taxon>Bacillota</taxon>
        <taxon>Clostridia</taxon>
        <taxon>Eubacteriales</taxon>
        <taxon>Clostridiaceae</taxon>
        <taxon>Clostridium</taxon>
    </lineage>
</organism>
<keyword evidence="3" id="KW-1185">Reference proteome</keyword>
<evidence type="ECO:0000256" key="1">
    <source>
        <dbReference type="SAM" id="Phobius"/>
    </source>
</evidence>
<evidence type="ECO:0000313" key="3">
    <source>
        <dbReference type="Proteomes" id="UP001501510"/>
    </source>
</evidence>
<dbReference type="Proteomes" id="UP001501510">
    <property type="component" value="Unassembled WGS sequence"/>
</dbReference>
<comment type="caution">
    <text evidence="2">The sequence shown here is derived from an EMBL/GenBank/DDBJ whole genome shotgun (WGS) entry which is preliminary data.</text>
</comment>